<feature type="compositionally biased region" description="Low complexity" evidence="8">
    <location>
        <begin position="8"/>
        <end position="30"/>
    </location>
</feature>
<evidence type="ECO:0000256" key="7">
    <source>
        <dbReference type="ARBA" id="ARBA00023242"/>
    </source>
</evidence>
<dbReference type="EMBL" id="JAPWDV010000002">
    <property type="protein sequence ID" value="KAJ6220966.1"/>
    <property type="molecule type" value="Genomic_DNA"/>
</dbReference>
<feature type="region of interest" description="Disordered" evidence="8">
    <location>
        <begin position="1"/>
        <end position="30"/>
    </location>
</feature>
<keyword evidence="4" id="KW-0653">Protein transport</keyword>
<keyword evidence="2" id="KW-0813">Transport</keyword>
<keyword evidence="10" id="KW-1185">Reference proteome</keyword>
<dbReference type="InterPro" id="IPR024882">
    <property type="entry name" value="NUP58/p45/49"/>
</dbReference>
<accession>A0A9Q0M7Q8</accession>
<keyword evidence="7" id="KW-0539">Nucleus</keyword>
<evidence type="ECO:0000256" key="2">
    <source>
        <dbReference type="ARBA" id="ARBA00022448"/>
    </source>
</evidence>
<proteinExistence type="predicted"/>
<keyword evidence="5" id="KW-0811">Translocation</keyword>
<evidence type="ECO:0000256" key="4">
    <source>
        <dbReference type="ARBA" id="ARBA00022927"/>
    </source>
</evidence>
<dbReference type="GO" id="GO:0015031">
    <property type="term" value="P:protein transport"/>
    <property type="evidence" value="ECO:0007669"/>
    <property type="project" value="UniProtKB-KW"/>
</dbReference>
<name>A0A9Q0M7Q8_BLOTA</name>
<feature type="compositionally biased region" description="Basic and acidic residues" evidence="8">
    <location>
        <begin position="166"/>
        <end position="178"/>
    </location>
</feature>
<dbReference type="GO" id="GO:0051028">
    <property type="term" value="P:mRNA transport"/>
    <property type="evidence" value="ECO:0007669"/>
    <property type="project" value="UniProtKB-KW"/>
</dbReference>
<dbReference type="GO" id="GO:0005643">
    <property type="term" value="C:nuclear pore"/>
    <property type="evidence" value="ECO:0007669"/>
    <property type="project" value="UniProtKB-SubCell"/>
</dbReference>
<organism evidence="9 10">
    <name type="scientific">Blomia tropicalis</name>
    <name type="common">Mite</name>
    <dbReference type="NCBI Taxonomy" id="40697"/>
    <lineage>
        <taxon>Eukaryota</taxon>
        <taxon>Metazoa</taxon>
        <taxon>Ecdysozoa</taxon>
        <taxon>Arthropoda</taxon>
        <taxon>Chelicerata</taxon>
        <taxon>Arachnida</taxon>
        <taxon>Acari</taxon>
        <taxon>Acariformes</taxon>
        <taxon>Sarcoptiformes</taxon>
        <taxon>Astigmata</taxon>
        <taxon>Glycyphagoidea</taxon>
        <taxon>Echimyopodidae</taxon>
        <taxon>Blomia</taxon>
    </lineage>
</organism>
<sequence>MLGSNQNTGFSFGSSSTNPTTTTTAASTNFTFPSLNTGTSTLFGSTQTNAQVPTSTSFGGFGSSTGGTTGFGASTSTFGSSTFGSQPQQSTLGGFSSSTFGSSTTGNTFGNFGGTSSTFGSTLQPQQQPTLTLTLNTTTTAPTAPATTKTVTFSGLGGTTLPVKNGKSDEQSEKSKSYRDTLVPPEFMPLIDNTKKFLEKQKQIRDENSHEHFYIHPILEIGNAIEDVLRVRLNKVDIDNQKNGKAIEGLKKDTNKLLSSGELVYRISRLDLPMTNTAAEVVAQNNFINTNTQQYFMELVDSFRTQMADYSEQIQTLKSYCATSNDKSFSYDEINQIIRRQHENFTALASKVYAIHDYANKLRVEMAKGSDTNMMEHVHQSKPSSTNSNQSNLYGPSPFLVRSTPMNPLASTNNQIPIQQQNQTPILGSANMFSNQQQQTSNSSSFFTPSFNKSNKRF</sequence>
<evidence type="ECO:0000256" key="6">
    <source>
        <dbReference type="ARBA" id="ARBA00023132"/>
    </source>
</evidence>
<dbReference type="PANTHER" id="PTHR13437">
    <property type="entry name" value="NUCLEOPORIN P58/P45 NUCLEOPORIN-LIKE PROTEIN 1"/>
    <property type="match status" value="1"/>
</dbReference>
<dbReference type="OrthoDB" id="2538017at2759"/>
<feature type="region of interest" description="Disordered" evidence="8">
    <location>
        <begin position="159"/>
        <end position="178"/>
    </location>
</feature>
<dbReference type="Gene3D" id="6.10.140.1350">
    <property type="match status" value="1"/>
</dbReference>
<feature type="compositionally biased region" description="Polar residues" evidence="8">
    <location>
        <begin position="381"/>
        <end position="394"/>
    </location>
</feature>
<dbReference type="AlphaFoldDB" id="A0A9Q0M7Q8"/>
<evidence type="ECO:0000256" key="5">
    <source>
        <dbReference type="ARBA" id="ARBA00023010"/>
    </source>
</evidence>
<reference evidence="9" key="1">
    <citation type="submission" date="2022-12" db="EMBL/GenBank/DDBJ databases">
        <title>Genome assemblies of Blomia tropicalis.</title>
        <authorList>
            <person name="Cui Y."/>
        </authorList>
    </citation>
    <scope>NUCLEOTIDE SEQUENCE</scope>
    <source>
        <tissue evidence="9">Adult mites</tissue>
    </source>
</reference>
<protein>
    <recommendedName>
        <fullName evidence="11">Nucleoporin p58/p45</fullName>
    </recommendedName>
</protein>
<dbReference type="PANTHER" id="PTHR13437:SF2">
    <property type="entry name" value="NUCLEOPORIN P58_P45"/>
    <property type="match status" value="1"/>
</dbReference>
<evidence type="ECO:0000256" key="1">
    <source>
        <dbReference type="ARBA" id="ARBA00004567"/>
    </source>
</evidence>
<dbReference type="Proteomes" id="UP001142055">
    <property type="component" value="Chromosome 2"/>
</dbReference>
<comment type="subcellular location">
    <subcellularLocation>
        <location evidence="1">Nucleus</location>
        <location evidence="1">Nuclear pore complex</location>
    </subcellularLocation>
</comment>
<keyword evidence="3" id="KW-0509">mRNA transport</keyword>
<evidence type="ECO:0000313" key="10">
    <source>
        <dbReference type="Proteomes" id="UP001142055"/>
    </source>
</evidence>
<gene>
    <name evidence="9" type="ORF">RDWZM_006778</name>
</gene>
<dbReference type="GO" id="GO:0017056">
    <property type="term" value="F:structural constituent of nuclear pore"/>
    <property type="evidence" value="ECO:0007669"/>
    <property type="project" value="InterPro"/>
</dbReference>
<keyword evidence="6" id="KW-0906">Nuclear pore complex</keyword>
<comment type="caution">
    <text evidence="9">The sequence shown here is derived from an EMBL/GenBank/DDBJ whole genome shotgun (WGS) entry which is preliminary data.</text>
</comment>
<evidence type="ECO:0000313" key="9">
    <source>
        <dbReference type="EMBL" id="KAJ6220966.1"/>
    </source>
</evidence>
<dbReference type="GO" id="GO:0008139">
    <property type="term" value="F:nuclear localization sequence binding"/>
    <property type="evidence" value="ECO:0007669"/>
    <property type="project" value="InterPro"/>
</dbReference>
<dbReference type="Pfam" id="PF15967">
    <property type="entry name" value="Nucleoporin_FG2"/>
    <property type="match status" value="1"/>
</dbReference>
<feature type="region of interest" description="Disordered" evidence="8">
    <location>
        <begin position="434"/>
        <end position="458"/>
    </location>
</feature>
<evidence type="ECO:0008006" key="11">
    <source>
        <dbReference type="Google" id="ProtNLM"/>
    </source>
</evidence>
<dbReference type="OMA" id="RDNTDVF"/>
<evidence type="ECO:0000256" key="8">
    <source>
        <dbReference type="SAM" id="MobiDB-lite"/>
    </source>
</evidence>
<feature type="region of interest" description="Disordered" evidence="8">
    <location>
        <begin position="375"/>
        <end position="397"/>
    </location>
</feature>
<evidence type="ECO:0000256" key="3">
    <source>
        <dbReference type="ARBA" id="ARBA00022816"/>
    </source>
</evidence>